<comment type="cofactor">
    <cofactor evidence="1 18 19">
        <name>FAD</name>
        <dbReference type="ChEBI" id="CHEBI:57692"/>
    </cofactor>
</comment>
<reference evidence="23 25" key="2">
    <citation type="submission" date="2018-07" db="EMBL/GenBank/DDBJ databases">
        <title>Draft Genome Assemblies for Five Robust Yarrowia lipolytica Strains Exhibiting High Lipid Production and Pentose Sugar Utilization and Sugar Alcohol Secretion from Undetoxified Lignocellulosic Biomass Hydrolysates.</title>
        <authorList>
            <consortium name="DOE Joint Genome Institute"/>
            <person name="Walker C."/>
            <person name="Ryu S."/>
            <person name="Na H."/>
            <person name="Zane M."/>
            <person name="LaButti K."/>
            <person name="Lipzen A."/>
            <person name="Haridas S."/>
            <person name="Barry K."/>
            <person name="Grigoriev I.V."/>
            <person name="Quarterman J."/>
            <person name="Slininger P."/>
            <person name="Dien B."/>
            <person name="Trinh C.T."/>
        </authorList>
    </citation>
    <scope>NUCLEOTIDE SEQUENCE [LARGE SCALE GENOMIC DNA]</scope>
    <source>
        <strain evidence="23 25">YB392</strain>
    </source>
</reference>
<dbReference type="VEuPathDB" id="FungiDB:YALI0_D04983g"/>
<dbReference type="SUPFAM" id="SSF52343">
    <property type="entry name" value="Ferredoxin reductase-like, C-terminal NADP-linked domain"/>
    <property type="match status" value="1"/>
</dbReference>
<organism evidence="22 24">
    <name type="scientific">Yarrowia lipolytica</name>
    <name type="common">Candida lipolytica</name>
    <dbReference type="NCBI Taxonomy" id="4952"/>
    <lineage>
        <taxon>Eukaryota</taxon>
        <taxon>Fungi</taxon>
        <taxon>Dikarya</taxon>
        <taxon>Ascomycota</taxon>
        <taxon>Saccharomycotina</taxon>
        <taxon>Dipodascomycetes</taxon>
        <taxon>Dipodascales</taxon>
        <taxon>Dipodascales incertae sedis</taxon>
        <taxon>Yarrowia</taxon>
    </lineage>
</organism>
<keyword evidence="9 20" id="KW-1133">Transmembrane helix</keyword>
<dbReference type="Gene3D" id="2.40.30.10">
    <property type="entry name" value="Translation factors"/>
    <property type="match status" value="1"/>
</dbReference>
<dbReference type="Proteomes" id="UP000182444">
    <property type="component" value="Chromosome 1D"/>
</dbReference>
<evidence type="ECO:0000256" key="2">
    <source>
        <dbReference type="ARBA" id="ARBA00004572"/>
    </source>
</evidence>
<keyword evidence="5 18" id="KW-0285">Flavoprotein</keyword>
<keyword evidence="13 20" id="KW-0472">Membrane</keyword>
<dbReference type="GeneID" id="2910663"/>
<comment type="subcellular location">
    <subcellularLocation>
        <location evidence="2">Mitochondrion outer membrane</location>
        <topology evidence="2">Single-pass membrane protein</topology>
    </subcellularLocation>
</comment>
<dbReference type="Proteomes" id="UP000256601">
    <property type="component" value="Unassembled WGS sequence"/>
</dbReference>
<dbReference type="KEGG" id="yli:2910663"/>
<evidence type="ECO:0000313" key="24">
    <source>
        <dbReference type="Proteomes" id="UP000182444"/>
    </source>
</evidence>
<dbReference type="PRINTS" id="PR00371">
    <property type="entry name" value="FPNCR"/>
</dbReference>
<dbReference type="SUPFAM" id="SSF63380">
    <property type="entry name" value="Riboflavin synthase domain-like"/>
    <property type="match status" value="1"/>
</dbReference>
<dbReference type="InterPro" id="IPR008333">
    <property type="entry name" value="Cbr1-like_FAD-bd_dom"/>
</dbReference>
<feature type="binding site" evidence="18">
    <location>
        <position position="119"/>
    </location>
    <ligand>
        <name>FAD</name>
        <dbReference type="ChEBI" id="CHEBI:57692"/>
    </ligand>
</feature>
<evidence type="ECO:0000256" key="1">
    <source>
        <dbReference type="ARBA" id="ARBA00001974"/>
    </source>
</evidence>
<dbReference type="GO" id="GO:0090524">
    <property type="term" value="F:cytochrome-b5 reductase activity, acting on NADH"/>
    <property type="evidence" value="ECO:0007669"/>
    <property type="project" value="UniProtKB-EC"/>
</dbReference>
<dbReference type="GO" id="GO:0005741">
    <property type="term" value="C:mitochondrial outer membrane"/>
    <property type="evidence" value="ECO:0007669"/>
    <property type="project" value="UniProtKB-SubCell"/>
</dbReference>
<dbReference type="GO" id="GO:0005886">
    <property type="term" value="C:plasma membrane"/>
    <property type="evidence" value="ECO:0007669"/>
    <property type="project" value="TreeGrafter"/>
</dbReference>
<feature type="binding site" evidence="18">
    <location>
        <position position="99"/>
    </location>
    <ligand>
        <name>FAD</name>
        <dbReference type="ChEBI" id="CHEBI:57692"/>
    </ligand>
</feature>
<evidence type="ECO:0000256" key="20">
    <source>
        <dbReference type="SAM" id="Phobius"/>
    </source>
</evidence>
<name>A0A1H6Q5T0_YARLL</name>
<dbReference type="InterPro" id="IPR017927">
    <property type="entry name" value="FAD-bd_FR_type"/>
</dbReference>
<keyword evidence="11 19" id="KW-0520">NAD</keyword>
<dbReference type="InterPro" id="IPR001834">
    <property type="entry name" value="CBR-like"/>
</dbReference>
<gene>
    <name evidence="23" type="ORF">B0I71DRAFT_129116</name>
    <name evidence="22" type="ORF">YALI1_D06380g</name>
</gene>
<evidence type="ECO:0000256" key="12">
    <source>
        <dbReference type="ARBA" id="ARBA00023128"/>
    </source>
</evidence>
<evidence type="ECO:0000256" key="16">
    <source>
        <dbReference type="ARBA" id="ARBA00047682"/>
    </source>
</evidence>
<dbReference type="PANTHER" id="PTHR19370:SF184">
    <property type="entry name" value="NADH-CYTOCHROME B5 REDUCTASE-LIKE"/>
    <property type="match status" value="1"/>
</dbReference>
<evidence type="ECO:0000256" key="15">
    <source>
        <dbReference type="ARBA" id="ARBA00038836"/>
    </source>
</evidence>
<dbReference type="InterPro" id="IPR001709">
    <property type="entry name" value="Flavoprot_Pyr_Nucl_cyt_Rdtase"/>
</dbReference>
<sequence length="290" mass="31939">MRSSSSRQPQMQSYYAIATVWALIIGAATYYFFSNSKPKAVLQRGDTAFKEFPLIQKTVLSHNSAIYRFGLPRPSHVLGLPIGQHVSLSANIGGKEVLRSYTPTSSDLYDKGYFDILIKTYPQGNISKYVSELAIGDTMKVRGPKGNFVYNHGLVESFGMVCGGTGITPMYQILRHIAADPADNTKVNLVYANVNHDDILLKKELDAIAAENDNIKIHYVLNNAPEDWTGSVGFVTKEILEKHCPPPGPNTKLLLCGPPPMISALKKASVELGYEKARPVSKLEDQVFAF</sequence>
<evidence type="ECO:0000256" key="8">
    <source>
        <dbReference type="ARBA" id="ARBA00022827"/>
    </source>
</evidence>
<keyword evidence="10 19" id="KW-0560">Oxidoreductase</keyword>
<keyword evidence="12" id="KW-0496">Mitochondrion</keyword>
<dbReference type="EMBL" id="KZ858963">
    <property type="protein sequence ID" value="RDW27390.1"/>
    <property type="molecule type" value="Genomic_DNA"/>
</dbReference>
<dbReference type="InterPro" id="IPR017938">
    <property type="entry name" value="Riboflavin_synthase-like_b-brl"/>
</dbReference>
<evidence type="ECO:0000256" key="4">
    <source>
        <dbReference type="ARBA" id="ARBA00006105"/>
    </source>
</evidence>
<evidence type="ECO:0000313" key="23">
    <source>
        <dbReference type="EMBL" id="RDW27390.1"/>
    </source>
</evidence>
<evidence type="ECO:0000256" key="10">
    <source>
        <dbReference type="ARBA" id="ARBA00023002"/>
    </source>
</evidence>
<keyword evidence="8 18" id="KW-0274">FAD</keyword>
<dbReference type="OMA" id="VQIFMCG"/>
<evidence type="ECO:0000313" key="25">
    <source>
        <dbReference type="Proteomes" id="UP000256601"/>
    </source>
</evidence>
<comment type="subunit">
    <text evidence="15">Monomer. Component of the 2-(3-amino-3-carboxypropyl)histidine synthase complex composed of DPH1, DPH2, DPH3 and a NADH-dependent reductase, predominantly CBR1.</text>
</comment>
<accession>A0A1H6Q5T0</accession>
<protein>
    <recommendedName>
        <fullName evidence="19">NADH-cytochrome b5 reductase</fullName>
        <ecNumber evidence="19">1.6.2.2</ecNumber>
    </recommendedName>
</protein>
<evidence type="ECO:0000259" key="21">
    <source>
        <dbReference type="PROSITE" id="PS51384"/>
    </source>
</evidence>
<dbReference type="CDD" id="cd06183">
    <property type="entry name" value="cyt_b5_reduct_like"/>
    <property type="match status" value="1"/>
</dbReference>
<dbReference type="PRINTS" id="PR00406">
    <property type="entry name" value="CYTB5RDTASE"/>
</dbReference>
<evidence type="ECO:0000256" key="6">
    <source>
        <dbReference type="ARBA" id="ARBA00022692"/>
    </source>
</evidence>
<feature type="domain" description="FAD-binding FR-type" evidence="21">
    <location>
        <begin position="47"/>
        <end position="151"/>
    </location>
</feature>
<proteinExistence type="inferred from homology"/>
<dbReference type="FunFam" id="2.40.30.10:FF:000032">
    <property type="entry name" value="NADH-cytochrome b5 reductase"/>
    <property type="match status" value="1"/>
</dbReference>
<dbReference type="PROSITE" id="PS51384">
    <property type="entry name" value="FAD_FR"/>
    <property type="match status" value="1"/>
</dbReference>
<evidence type="ECO:0000256" key="14">
    <source>
        <dbReference type="ARBA" id="ARBA00037104"/>
    </source>
</evidence>
<evidence type="ECO:0000313" key="22">
    <source>
        <dbReference type="EMBL" id="AOW03598.1"/>
    </source>
</evidence>
<comment type="catalytic activity">
    <reaction evidence="16 19">
        <text>2 Fe(III)-[cytochrome b5] + NADH = 2 Fe(II)-[cytochrome b5] + NAD(+) + H(+)</text>
        <dbReference type="Rhea" id="RHEA:46680"/>
        <dbReference type="Rhea" id="RHEA-COMP:10438"/>
        <dbReference type="Rhea" id="RHEA-COMP:10439"/>
        <dbReference type="ChEBI" id="CHEBI:15378"/>
        <dbReference type="ChEBI" id="CHEBI:29033"/>
        <dbReference type="ChEBI" id="CHEBI:29034"/>
        <dbReference type="ChEBI" id="CHEBI:57540"/>
        <dbReference type="ChEBI" id="CHEBI:57945"/>
        <dbReference type="EC" id="1.6.2.2"/>
    </reaction>
</comment>
<dbReference type="InterPro" id="IPR039261">
    <property type="entry name" value="FNR_nucleotide-bd"/>
</dbReference>
<dbReference type="Pfam" id="PF00175">
    <property type="entry name" value="NAD_binding_1"/>
    <property type="match status" value="1"/>
</dbReference>
<keyword evidence="7" id="KW-1000">Mitochondrion outer membrane</keyword>
<evidence type="ECO:0000256" key="18">
    <source>
        <dbReference type="PIRSR" id="PIRSR601834-1"/>
    </source>
</evidence>
<evidence type="ECO:0000256" key="5">
    <source>
        <dbReference type="ARBA" id="ARBA00022630"/>
    </source>
</evidence>
<comment type="pathway">
    <text evidence="3">Protein modification; peptidyl-diphthamide biosynthesis.</text>
</comment>
<comment type="function">
    <text evidence="14">NADH-dependent reductase for DPH3 and cytochrome b5. Required for the first step of diphthamide biosynthesis, a post-translational modification of histidine which occurs in elongation factor 2. DPH1 and DPH2 transfer a 3-amino-3-carboxypropyl (ACP) group from S-adenosyl-L-methionine (SAM) to a histidine residue, the reaction is assisted by a reduction system comprising DPH3 and a NADH-dependent reductase, predominantly CBR1. By reducing DPH3, also involved in the formation of the tRNA wobble base modification mcm5s 2U (5-methoxycarbonylmethyl-2-thiouridine), mediated by the elongator complex. The cytochrome b5/NADH cytochrome b5 reductase electron transfer system supports the catalytic activity of several sterol biosynthetic enzymes.</text>
</comment>
<evidence type="ECO:0000256" key="9">
    <source>
        <dbReference type="ARBA" id="ARBA00022989"/>
    </source>
</evidence>
<dbReference type="PANTHER" id="PTHR19370">
    <property type="entry name" value="NADH-CYTOCHROME B5 REDUCTASE"/>
    <property type="match status" value="1"/>
</dbReference>
<evidence type="ECO:0000256" key="13">
    <source>
        <dbReference type="ARBA" id="ARBA00023136"/>
    </source>
</evidence>
<evidence type="ECO:0000256" key="3">
    <source>
        <dbReference type="ARBA" id="ARBA00005156"/>
    </source>
</evidence>
<evidence type="ECO:0000256" key="7">
    <source>
        <dbReference type="ARBA" id="ARBA00022787"/>
    </source>
</evidence>
<dbReference type="Gene3D" id="3.40.50.80">
    <property type="entry name" value="Nucleotide-binding domain of ferredoxin-NADP reductase (FNR) module"/>
    <property type="match status" value="1"/>
</dbReference>
<feature type="binding site" evidence="18">
    <location>
        <position position="101"/>
    </location>
    <ligand>
        <name>FAD</name>
        <dbReference type="ChEBI" id="CHEBI:57692"/>
    </ligand>
</feature>
<feature type="binding site" evidence="18">
    <location>
        <position position="126"/>
    </location>
    <ligand>
        <name>FAD</name>
        <dbReference type="ChEBI" id="CHEBI:57692"/>
    </ligand>
</feature>
<evidence type="ECO:0000256" key="19">
    <source>
        <dbReference type="RuleBase" id="RU361226"/>
    </source>
</evidence>
<comment type="similarity">
    <text evidence="4 19">Belongs to the flavoprotein pyridine nucleotide cytochrome reductase family.</text>
</comment>
<evidence type="ECO:0000256" key="17">
    <source>
        <dbReference type="ARBA" id="ARBA00049138"/>
    </source>
</evidence>
<dbReference type="VEuPathDB" id="FungiDB:YALI1_D06380g"/>
<dbReference type="GO" id="GO:0005783">
    <property type="term" value="C:endoplasmic reticulum"/>
    <property type="evidence" value="ECO:0007669"/>
    <property type="project" value="TreeGrafter"/>
</dbReference>
<dbReference type="SMR" id="A0A1H6Q5T0"/>
<dbReference type="EMBL" id="CP017556">
    <property type="protein sequence ID" value="AOW03598.1"/>
    <property type="molecule type" value="Genomic_DNA"/>
</dbReference>
<feature type="transmembrane region" description="Helical" evidence="20">
    <location>
        <begin position="12"/>
        <end position="33"/>
    </location>
</feature>
<feature type="binding site" evidence="18">
    <location>
        <position position="117"/>
    </location>
    <ligand>
        <name>FAD</name>
        <dbReference type="ChEBI" id="CHEBI:57692"/>
    </ligand>
</feature>
<reference evidence="22 24" key="1">
    <citation type="journal article" date="2016" name="PLoS ONE">
        <title>Sequence Assembly of Yarrowia lipolytica Strain W29/CLIB89 Shows Transposable Element Diversity.</title>
        <authorList>
            <person name="Magnan C."/>
            <person name="Yu J."/>
            <person name="Chang I."/>
            <person name="Jahn E."/>
            <person name="Kanomata Y."/>
            <person name="Wu J."/>
            <person name="Zeller M."/>
            <person name="Oakes M."/>
            <person name="Baldi P."/>
            <person name="Sandmeyer S."/>
        </authorList>
    </citation>
    <scope>NUCLEOTIDE SEQUENCE [LARGE SCALE GENOMIC DNA]</scope>
    <source>
        <strain evidence="22">CLIB89</strain>
        <strain evidence="24">CLIB89(W29)</strain>
    </source>
</reference>
<keyword evidence="6 20" id="KW-0812">Transmembrane</keyword>
<feature type="binding site" evidence="18">
    <location>
        <position position="127"/>
    </location>
    <ligand>
        <name>FAD</name>
        <dbReference type="ChEBI" id="CHEBI:57692"/>
    </ligand>
</feature>
<feature type="binding site" evidence="18">
    <location>
        <position position="168"/>
    </location>
    <ligand>
        <name>FAD</name>
        <dbReference type="ChEBI" id="CHEBI:57692"/>
    </ligand>
</feature>
<comment type="catalytic activity">
    <reaction evidence="17">
        <text>2 Fe(3+)-[Dph3] + NADH = 2 Fe(2+)-[Dph3] + NAD(+) + H(+)</text>
        <dbReference type="Rhea" id="RHEA:71231"/>
        <dbReference type="Rhea" id="RHEA-COMP:18002"/>
        <dbReference type="Rhea" id="RHEA-COMP:18003"/>
        <dbReference type="ChEBI" id="CHEBI:15378"/>
        <dbReference type="ChEBI" id="CHEBI:29033"/>
        <dbReference type="ChEBI" id="CHEBI:29034"/>
        <dbReference type="ChEBI" id="CHEBI:57540"/>
        <dbReference type="ChEBI" id="CHEBI:57945"/>
        <dbReference type="ChEBI" id="CHEBI:83228"/>
    </reaction>
    <physiologicalReaction direction="left-to-right" evidence="17">
        <dbReference type="Rhea" id="RHEA:71232"/>
    </physiologicalReaction>
</comment>
<dbReference type="Pfam" id="PF00970">
    <property type="entry name" value="FAD_binding_6"/>
    <property type="match status" value="1"/>
</dbReference>
<dbReference type="EC" id="1.6.2.2" evidence="19"/>
<dbReference type="InterPro" id="IPR001433">
    <property type="entry name" value="OxRdtase_FAD/NAD-bd"/>
</dbReference>
<dbReference type="eggNOG" id="KOG0534">
    <property type="taxonomic scope" value="Eukaryota"/>
</dbReference>
<evidence type="ECO:0000256" key="11">
    <source>
        <dbReference type="ARBA" id="ARBA00023027"/>
    </source>
</evidence>
<dbReference type="FunFam" id="3.40.50.80:FF:000019">
    <property type="entry name" value="NADH-cytochrome b5 reductase"/>
    <property type="match status" value="1"/>
</dbReference>
<dbReference type="AlphaFoldDB" id="A0A1H6Q5T0"/>